<gene>
    <name evidence="6" type="ORF">C798_08990</name>
</gene>
<dbReference type="RefSeq" id="WP_017454255.1">
    <property type="nucleotide sequence ID" value="NZ_CP008956.1"/>
</dbReference>
<evidence type="ECO:0000313" key="7">
    <source>
        <dbReference type="Proteomes" id="UP000501648"/>
    </source>
</evidence>
<keyword evidence="2" id="KW-0813">Transport</keyword>
<sequence length="279" mass="30190">MKKISQHLKNLGMGSLLVASVSLFPVAAHADRLADIQARGSLICATLANNEPLGFPDPQTSQIVGFDVDMCSAVARKLGVRMQHKSVTVEARLPTLMQGQADLLSAALGYTRQRAHQIDFTAAHYQNPIKLIVHSDSGLNLVSDLADKRISANRNSTPEQAAHRVLPKATLVTFPDTPQAFLALAQGKVDALAISMPSGIRFVNESGGRFRFVEGALAWEPTALGVKKGEHKLLDAVNQALAALEKEGEIDALWSKWFGPKTKFNIARDKKLTPIASLR</sequence>
<dbReference type="GO" id="GO:0005576">
    <property type="term" value="C:extracellular region"/>
    <property type="evidence" value="ECO:0007669"/>
    <property type="project" value="TreeGrafter"/>
</dbReference>
<dbReference type="InterPro" id="IPR051455">
    <property type="entry name" value="Bact_solute-bind_prot3"/>
</dbReference>
<dbReference type="CDD" id="cd13689">
    <property type="entry name" value="PBP2_BsGlnH"/>
    <property type="match status" value="1"/>
</dbReference>
<dbReference type="GO" id="GO:0030288">
    <property type="term" value="C:outer membrane-bounded periplasmic space"/>
    <property type="evidence" value="ECO:0007669"/>
    <property type="project" value="TreeGrafter"/>
</dbReference>
<proteinExistence type="inferred from homology"/>
<evidence type="ECO:0000313" key="6">
    <source>
        <dbReference type="EMBL" id="QJQ00364.1"/>
    </source>
</evidence>
<dbReference type="SUPFAM" id="SSF53850">
    <property type="entry name" value="Periplasmic binding protein-like II"/>
    <property type="match status" value="1"/>
</dbReference>
<dbReference type="AlphaFoldDB" id="A0A6M3ZP24"/>
<dbReference type="InterPro" id="IPR001638">
    <property type="entry name" value="Solute-binding_3/MltF_N"/>
</dbReference>
<dbReference type="EMBL" id="CP008956">
    <property type="protein sequence ID" value="QJQ00364.1"/>
    <property type="molecule type" value="Genomic_DNA"/>
</dbReference>
<evidence type="ECO:0000256" key="2">
    <source>
        <dbReference type="ARBA" id="ARBA00022448"/>
    </source>
</evidence>
<comment type="similarity">
    <text evidence="1">Belongs to the bacterial solute-binding protein 3 family.</text>
</comment>
<feature type="domain" description="Solute-binding protein family 3/N-terminal" evidence="5">
    <location>
        <begin position="41"/>
        <end position="261"/>
    </location>
</feature>
<evidence type="ECO:0000256" key="3">
    <source>
        <dbReference type="ARBA" id="ARBA00022729"/>
    </source>
</evidence>
<dbReference type="PANTHER" id="PTHR30085:SF6">
    <property type="entry name" value="ABC TRANSPORTER GLUTAMINE-BINDING PROTEIN GLNH"/>
    <property type="match status" value="1"/>
</dbReference>
<dbReference type="Proteomes" id="UP000501648">
    <property type="component" value="Chromosome"/>
</dbReference>
<dbReference type="Gene3D" id="3.40.190.10">
    <property type="entry name" value="Periplasmic binding protein-like II"/>
    <property type="match status" value="2"/>
</dbReference>
<keyword evidence="3 4" id="KW-0732">Signal</keyword>
<dbReference type="PANTHER" id="PTHR30085">
    <property type="entry name" value="AMINO ACID ABC TRANSPORTER PERMEASE"/>
    <property type="match status" value="1"/>
</dbReference>
<evidence type="ECO:0000256" key="4">
    <source>
        <dbReference type="SAM" id="SignalP"/>
    </source>
</evidence>
<dbReference type="Pfam" id="PF00497">
    <property type="entry name" value="SBP_bac_3"/>
    <property type="match status" value="1"/>
</dbReference>
<name>A0A6M3ZP24_9BURK</name>
<evidence type="ECO:0000256" key="1">
    <source>
        <dbReference type="ARBA" id="ARBA00010333"/>
    </source>
</evidence>
<dbReference type="GO" id="GO:0006865">
    <property type="term" value="P:amino acid transport"/>
    <property type="evidence" value="ECO:0007669"/>
    <property type="project" value="TreeGrafter"/>
</dbReference>
<organism evidence="6 7">
    <name type="scientific">Herbaspirillum rubrisubalbicans Os34</name>
    <dbReference type="NCBI Taxonomy" id="1235827"/>
    <lineage>
        <taxon>Bacteria</taxon>
        <taxon>Pseudomonadati</taxon>
        <taxon>Pseudomonadota</taxon>
        <taxon>Betaproteobacteria</taxon>
        <taxon>Burkholderiales</taxon>
        <taxon>Oxalobacteraceae</taxon>
        <taxon>Herbaspirillum</taxon>
    </lineage>
</organism>
<protein>
    <submittedName>
        <fullName evidence="6">Amino acid ABC transporter substrate-binding protein</fullName>
    </submittedName>
</protein>
<accession>A0A6M3ZP24</accession>
<evidence type="ECO:0000259" key="5">
    <source>
        <dbReference type="SMART" id="SM00062"/>
    </source>
</evidence>
<reference evidence="6 7" key="1">
    <citation type="journal article" date="2012" name="J. Bacteriol.">
        <title>Genome sequence of the pathogenic Herbaspirillum seropedicae strain Os34, isolated from rice roots.</title>
        <authorList>
            <person name="Ye W."/>
            <person name="Ye S."/>
            <person name="Liu J."/>
            <person name="Chang S."/>
            <person name="Chen M."/>
            <person name="Zhu B."/>
            <person name="Guo L."/>
            <person name="An Q."/>
        </authorList>
    </citation>
    <scope>NUCLEOTIDE SEQUENCE [LARGE SCALE GENOMIC DNA]</scope>
    <source>
        <strain evidence="6 7">Os34</strain>
    </source>
</reference>
<feature type="chain" id="PRO_5026757154" evidence="4">
    <location>
        <begin position="31"/>
        <end position="279"/>
    </location>
</feature>
<feature type="signal peptide" evidence="4">
    <location>
        <begin position="1"/>
        <end position="30"/>
    </location>
</feature>
<dbReference type="SMART" id="SM00062">
    <property type="entry name" value="PBPb"/>
    <property type="match status" value="1"/>
</dbReference>